<keyword evidence="5" id="KW-0732">Signal</keyword>
<dbReference type="GO" id="GO:0006401">
    <property type="term" value="P:RNA catabolic process"/>
    <property type="evidence" value="ECO:0007669"/>
    <property type="project" value="TreeGrafter"/>
</dbReference>
<dbReference type="eggNOG" id="KOG1642">
    <property type="taxonomic scope" value="Eukaryota"/>
</dbReference>
<dbReference type="Gene3D" id="3.90.730.10">
    <property type="entry name" value="Ribonuclease T2-like"/>
    <property type="match status" value="1"/>
</dbReference>
<dbReference type="PANTHER" id="PTHR11240:SF22">
    <property type="entry name" value="RIBONUCLEASE T2"/>
    <property type="match status" value="1"/>
</dbReference>
<dbReference type="InterPro" id="IPR036430">
    <property type="entry name" value="RNase_T2-like_sf"/>
</dbReference>
<dbReference type="GO" id="GO:0033897">
    <property type="term" value="F:ribonuclease T2 activity"/>
    <property type="evidence" value="ECO:0007669"/>
    <property type="project" value="InterPro"/>
</dbReference>
<dbReference type="PANTHER" id="PTHR11240">
    <property type="entry name" value="RIBONUCLEASE T2"/>
    <property type="match status" value="1"/>
</dbReference>
<gene>
    <name evidence="6" type="ORF">PHAVU_004G052000g</name>
</gene>
<dbReference type="InterPro" id="IPR018188">
    <property type="entry name" value="RNase_T2_His_AS_1"/>
</dbReference>
<dbReference type="PROSITE" id="PS00530">
    <property type="entry name" value="RNASE_T2_1"/>
    <property type="match status" value="1"/>
</dbReference>
<dbReference type="GO" id="GO:0005576">
    <property type="term" value="C:extracellular region"/>
    <property type="evidence" value="ECO:0007669"/>
    <property type="project" value="TreeGrafter"/>
</dbReference>
<reference evidence="7" key="1">
    <citation type="journal article" date="2014" name="Nat. Genet.">
        <title>A reference genome for common bean and genome-wide analysis of dual domestications.</title>
        <authorList>
            <person name="Schmutz J."/>
            <person name="McClean P.E."/>
            <person name="Mamidi S."/>
            <person name="Wu G.A."/>
            <person name="Cannon S.B."/>
            <person name="Grimwood J."/>
            <person name="Jenkins J."/>
            <person name="Shu S."/>
            <person name="Song Q."/>
            <person name="Chavarro C."/>
            <person name="Torres-Torres M."/>
            <person name="Geffroy V."/>
            <person name="Moghaddam S.M."/>
            <person name="Gao D."/>
            <person name="Abernathy B."/>
            <person name="Barry K."/>
            <person name="Blair M."/>
            <person name="Brick M.A."/>
            <person name="Chovatia M."/>
            <person name="Gepts P."/>
            <person name="Goodstein D.M."/>
            <person name="Gonzales M."/>
            <person name="Hellsten U."/>
            <person name="Hyten D.L."/>
            <person name="Jia G."/>
            <person name="Kelly J.D."/>
            <person name="Kudrna D."/>
            <person name="Lee R."/>
            <person name="Richard M.M."/>
            <person name="Miklas P.N."/>
            <person name="Osorno J.M."/>
            <person name="Rodrigues J."/>
            <person name="Thareau V."/>
            <person name="Urrea C.A."/>
            <person name="Wang M."/>
            <person name="Yu Y."/>
            <person name="Zhang M."/>
            <person name="Wing R.A."/>
            <person name="Cregan P.B."/>
            <person name="Rokhsar D.S."/>
            <person name="Jackson S.A."/>
        </authorList>
    </citation>
    <scope>NUCLEOTIDE SEQUENCE [LARGE SCALE GENOMIC DNA]</scope>
    <source>
        <strain evidence="7">cv. G19833</strain>
    </source>
</reference>
<evidence type="ECO:0000313" key="6">
    <source>
        <dbReference type="EMBL" id="ESW23494.1"/>
    </source>
</evidence>
<name>V7C012_PHAVU</name>
<dbReference type="InterPro" id="IPR001568">
    <property type="entry name" value="RNase_T2-like"/>
</dbReference>
<evidence type="ECO:0000256" key="5">
    <source>
        <dbReference type="SAM" id="SignalP"/>
    </source>
</evidence>
<evidence type="ECO:0000256" key="2">
    <source>
        <dbReference type="ARBA" id="ARBA00022722"/>
    </source>
</evidence>
<sequence>MNYLSVLFLVFLFFHDYAQAFDYWKISQFWPRGLCHRNPSCLRTKPKPLEFTIHGLWPSNWKGPLSCTQEQFNPSLITSLDAHLHQVWPSYYHQNDGIFWGKEWMRHGTCSNLQQFDFFTLNIDIYERNNLTDILKNAGIVNGKTYNRNIISLAIGRALHVEPRLICKSTSKSTVSILTEIRICLDKSRIPQYINCSLPSQLVSCANFINFI</sequence>
<dbReference type="AlphaFoldDB" id="V7C012"/>
<dbReference type="OMA" id="INIAFWD"/>
<dbReference type="SMR" id="V7C012"/>
<evidence type="ECO:0000256" key="4">
    <source>
        <dbReference type="RuleBase" id="RU004328"/>
    </source>
</evidence>
<dbReference type="EMBL" id="CM002291">
    <property type="protein sequence ID" value="ESW23494.1"/>
    <property type="molecule type" value="Genomic_DNA"/>
</dbReference>
<organism evidence="6 7">
    <name type="scientific">Phaseolus vulgaris</name>
    <name type="common">Kidney bean</name>
    <name type="synonym">French bean</name>
    <dbReference type="NCBI Taxonomy" id="3885"/>
    <lineage>
        <taxon>Eukaryota</taxon>
        <taxon>Viridiplantae</taxon>
        <taxon>Streptophyta</taxon>
        <taxon>Embryophyta</taxon>
        <taxon>Tracheophyta</taxon>
        <taxon>Spermatophyta</taxon>
        <taxon>Magnoliopsida</taxon>
        <taxon>eudicotyledons</taxon>
        <taxon>Gunneridae</taxon>
        <taxon>Pentapetalae</taxon>
        <taxon>rosids</taxon>
        <taxon>fabids</taxon>
        <taxon>Fabales</taxon>
        <taxon>Fabaceae</taxon>
        <taxon>Papilionoideae</taxon>
        <taxon>50 kb inversion clade</taxon>
        <taxon>NPAAA clade</taxon>
        <taxon>indigoferoid/millettioid clade</taxon>
        <taxon>Phaseoleae</taxon>
        <taxon>Phaseolus</taxon>
    </lineage>
</organism>
<comment type="similarity">
    <text evidence="1 4">Belongs to the RNase T2 family.</text>
</comment>
<evidence type="ECO:0000313" key="7">
    <source>
        <dbReference type="Proteomes" id="UP000000226"/>
    </source>
</evidence>
<dbReference type="Proteomes" id="UP000000226">
    <property type="component" value="Chromosome 4"/>
</dbReference>
<dbReference type="GO" id="GO:0003723">
    <property type="term" value="F:RNA binding"/>
    <property type="evidence" value="ECO:0007669"/>
    <property type="project" value="InterPro"/>
</dbReference>
<keyword evidence="7" id="KW-1185">Reference proteome</keyword>
<dbReference type="Pfam" id="PF00445">
    <property type="entry name" value="Ribonuclease_T2"/>
    <property type="match status" value="1"/>
</dbReference>
<dbReference type="SUPFAM" id="SSF55895">
    <property type="entry name" value="Ribonuclease Rh-like"/>
    <property type="match status" value="1"/>
</dbReference>
<evidence type="ECO:0000256" key="1">
    <source>
        <dbReference type="ARBA" id="ARBA00007469"/>
    </source>
</evidence>
<keyword evidence="3" id="KW-0456">Lyase</keyword>
<feature type="signal peptide" evidence="5">
    <location>
        <begin position="1"/>
        <end position="20"/>
    </location>
</feature>
<accession>V7C012</accession>
<keyword evidence="2" id="KW-0378">Hydrolase</keyword>
<keyword evidence="2" id="KW-0540">Nuclease</keyword>
<evidence type="ECO:0000256" key="3">
    <source>
        <dbReference type="ARBA" id="ARBA00023239"/>
    </source>
</evidence>
<protein>
    <submittedName>
        <fullName evidence="6">Uncharacterized protein</fullName>
    </submittedName>
</protein>
<dbReference type="OrthoDB" id="967166at2759"/>
<proteinExistence type="inferred from homology"/>
<feature type="chain" id="PRO_5004755222" evidence="5">
    <location>
        <begin position="21"/>
        <end position="212"/>
    </location>
</feature>
<dbReference type="Gramene" id="ESW23494">
    <property type="protein sequence ID" value="ESW23494"/>
    <property type="gene ID" value="PHAVU_004G052000g"/>
</dbReference>